<reference evidence="4 5" key="1">
    <citation type="submission" date="2015-06" db="EMBL/GenBank/DDBJ databases">
        <title>Draft genome sequence of the purine-degrading Clostridium cylindrosporum HC-1 (DSM 605).</title>
        <authorList>
            <person name="Poehlein A."/>
            <person name="Schiel-Bengelsdorf B."/>
            <person name="Bengelsdorf F."/>
            <person name="Daniel R."/>
            <person name="Duerre P."/>
        </authorList>
    </citation>
    <scope>NUCLEOTIDE SEQUENCE [LARGE SCALE GENOMIC DNA]</scope>
    <source>
        <strain evidence="4 5">DSM 605</strain>
    </source>
</reference>
<gene>
    <name evidence="4" type="ORF">CLCY_1c02210</name>
</gene>
<dbReference type="GO" id="GO:0016020">
    <property type="term" value="C:membrane"/>
    <property type="evidence" value="ECO:0007669"/>
    <property type="project" value="InterPro"/>
</dbReference>
<evidence type="ECO:0008006" key="6">
    <source>
        <dbReference type="Google" id="ProtNLM"/>
    </source>
</evidence>
<protein>
    <recommendedName>
        <fullName evidence="6">Thiamine transporter HmpT</fullName>
    </recommendedName>
</protein>
<evidence type="ECO:0000256" key="1">
    <source>
        <dbReference type="ARBA" id="ARBA00022692"/>
    </source>
</evidence>
<dbReference type="PATRIC" id="fig|1121307.3.peg.584"/>
<dbReference type="STRING" id="1121307.CLCY_1c02210"/>
<evidence type="ECO:0000313" key="5">
    <source>
        <dbReference type="Proteomes" id="UP000036756"/>
    </source>
</evidence>
<dbReference type="Pfam" id="PF07155">
    <property type="entry name" value="ECF-ribofla_trS"/>
    <property type="match status" value="1"/>
</dbReference>
<dbReference type="RefSeq" id="WP_048571383.1">
    <property type="nucleotide sequence ID" value="NZ_LFVU01000028.1"/>
</dbReference>
<dbReference type="Proteomes" id="UP000036756">
    <property type="component" value="Unassembled WGS sequence"/>
</dbReference>
<feature type="transmembrane region" description="Helical" evidence="3">
    <location>
        <begin position="107"/>
        <end position="127"/>
    </location>
</feature>
<keyword evidence="3" id="KW-0472">Membrane</keyword>
<feature type="transmembrane region" description="Helical" evidence="3">
    <location>
        <begin position="139"/>
        <end position="163"/>
    </location>
</feature>
<evidence type="ECO:0000256" key="3">
    <source>
        <dbReference type="SAM" id="Phobius"/>
    </source>
</evidence>
<dbReference type="AlphaFoldDB" id="A0A0J8D592"/>
<keyword evidence="2 3" id="KW-1133">Transmembrane helix</keyword>
<name>A0A0J8D592_CLOCY</name>
<dbReference type="InterPro" id="IPR009825">
    <property type="entry name" value="ECF_substrate-spec-like"/>
</dbReference>
<comment type="caution">
    <text evidence="4">The sequence shown here is derived from an EMBL/GenBank/DDBJ whole genome shotgun (WGS) entry which is preliminary data.</text>
</comment>
<dbReference type="EMBL" id="LFVU01000028">
    <property type="protein sequence ID" value="KMT20987.1"/>
    <property type="molecule type" value="Genomic_DNA"/>
</dbReference>
<evidence type="ECO:0000313" key="4">
    <source>
        <dbReference type="EMBL" id="KMT20987.1"/>
    </source>
</evidence>
<accession>A0A0J8D592</accession>
<dbReference type="PANTHER" id="PTHR37815:SF3">
    <property type="entry name" value="UPF0397 PROTEIN SPR0429"/>
    <property type="match status" value="1"/>
</dbReference>
<sequence>MENKKISVKSLVFTALAVALVTVCTMVIQIPVPSTGGFINFGDIMIFSVAIALGKRKGAVAGGVGSCLADILTGYAIFAPGTFIIKGIEGFLCGLIYEKLNKKVNNVVSVAISCIIAGAFMVCGYFIYESIIFSVESAIGSVIGNLIQAGVSAVVAIPISLALQKATKNIVVKNEVEENIA</sequence>
<proteinExistence type="predicted"/>
<keyword evidence="5" id="KW-1185">Reference proteome</keyword>
<feature type="transmembrane region" description="Helical" evidence="3">
    <location>
        <begin position="12"/>
        <end position="32"/>
    </location>
</feature>
<keyword evidence="1 3" id="KW-0812">Transmembrane</keyword>
<dbReference type="Gene3D" id="1.10.1760.20">
    <property type="match status" value="1"/>
</dbReference>
<dbReference type="PANTHER" id="PTHR37815">
    <property type="entry name" value="UPF0397 PROTEIN BC_2624-RELATED"/>
    <property type="match status" value="1"/>
</dbReference>
<organism evidence="4 5">
    <name type="scientific">Clostridium cylindrosporum DSM 605</name>
    <dbReference type="NCBI Taxonomy" id="1121307"/>
    <lineage>
        <taxon>Bacteria</taxon>
        <taxon>Bacillati</taxon>
        <taxon>Bacillota</taxon>
        <taxon>Clostridia</taxon>
        <taxon>Eubacteriales</taxon>
        <taxon>Clostridiaceae</taxon>
        <taxon>Clostridium</taxon>
    </lineage>
</organism>
<dbReference type="OrthoDB" id="411368at2"/>
<evidence type="ECO:0000256" key="2">
    <source>
        <dbReference type="ARBA" id="ARBA00022989"/>
    </source>
</evidence>